<feature type="binding site" evidence="5">
    <location>
        <position position="205"/>
    </location>
    <ligand>
        <name>Mg(2+)</name>
        <dbReference type="ChEBI" id="CHEBI:18420"/>
        <label>1</label>
        <note>catalytic</note>
    </ligand>
</feature>
<evidence type="ECO:0000256" key="5">
    <source>
        <dbReference type="PIRSR" id="PIRSR600760-2"/>
    </source>
</evidence>
<organism evidence="6 7">
    <name type="scientific">Sphingomonas yabuuchiae</name>
    <dbReference type="NCBI Taxonomy" id="172044"/>
    <lineage>
        <taxon>Bacteria</taxon>
        <taxon>Pseudomonadati</taxon>
        <taxon>Pseudomonadota</taxon>
        <taxon>Alphaproteobacteria</taxon>
        <taxon>Sphingomonadales</taxon>
        <taxon>Sphingomonadaceae</taxon>
        <taxon>Sphingomonas</taxon>
    </lineage>
</organism>
<evidence type="ECO:0000256" key="1">
    <source>
        <dbReference type="ARBA" id="ARBA00009759"/>
    </source>
</evidence>
<dbReference type="RefSeq" id="WP_058745888.1">
    <property type="nucleotide sequence ID" value="NZ_LDTF01000063.1"/>
</dbReference>
<reference evidence="6 7" key="1">
    <citation type="journal article" date="2016" name="Front. Microbiol.">
        <title>Genomic Resource of Rice Seed Associated Bacteria.</title>
        <authorList>
            <person name="Midha S."/>
            <person name="Bansal K."/>
            <person name="Sharma S."/>
            <person name="Kumar N."/>
            <person name="Patil P.P."/>
            <person name="Chaudhry V."/>
            <person name="Patil P.B."/>
        </authorList>
    </citation>
    <scope>NUCLEOTIDE SEQUENCE [LARGE SCALE GENOMIC DNA]</scope>
    <source>
        <strain evidence="6 7">NS355</strain>
    </source>
</reference>
<dbReference type="Gene3D" id="3.30.540.10">
    <property type="entry name" value="Fructose-1,6-Bisphosphatase, subunit A, domain 1"/>
    <property type="match status" value="1"/>
</dbReference>
<dbReference type="PATRIC" id="fig|172044.3.peg.2358"/>
<dbReference type="AlphaFoldDB" id="A0A147IPU4"/>
<name>A0A147IPU4_9SPHN</name>
<dbReference type="SUPFAM" id="SSF56655">
    <property type="entry name" value="Carbohydrate phosphatase"/>
    <property type="match status" value="1"/>
</dbReference>
<dbReference type="CDD" id="cd01638">
    <property type="entry name" value="CysQ"/>
    <property type="match status" value="1"/>
</dbReference>
<evidence type="ECO:0000313" key="6">
    <source>
        <dbReference type="EMBL" id="KTT97371.1"/>
    </source>
</evidence>
<evidence type="ECO:0000313" key="7">
    <source>
        <dbReference type="Proteomes" id="UP000073923"/>
    </source>
</evidence>
<dbReference type="PROSITE" id="PS00629">
    <property type="entry name" value="IMP_1"/>
    <property type="match status" value="1"/>
</dbReference>
<dbReference type="PROSITE" id="PS00630">
    <property type="entry name" value="IMP_2"/>
    <property type="match status" value="1"/>
</dbReference>
<dbReference type="GO" id="GO:0046854">
    <property type="term" value="P:phosphatidylinositol phosphate biosynthetic process"/>
    <property type="evidence" value="ECO:0007669"/>
    <property type="project" value="InterPro"/>
</dbReference>
<dbReference type="InterPro" id="IPR020583">
    <property type="entry name" value="Inositol_monoP_metal-BS"/>
</dbReference>
<dbReference type="InterPro" id="IPR000760">
    <property type="entry name" value="Inositol_monophosphatase-like"/>
</dbReference>
<feature type="binding site" evidence="5">
    <location>
        <position position="92"/>
    </location>
    <ligand>
        <name>Mg(2+)</name>
        <dbReference type="ChEBI" id="CHEBI:18420"/>
        <label>1</label>
        <note>catalytic</note>
    </ligand>
</feature>
<dbReference type="PANTHER" id="PTHR20854:SF4">
    <property type="entry name" value="INOSITOL-1-MONOPHOSPHATASE-RELATED"/>
    <property type="match status" value="1"/>
</dbReference>
<dbReference type="GO" id="GO:0006020">
    <property type="term" value="P:inositol metabolic process"/>
    <property type="evidence" value="ECO:0007669"/>
    <property type="project" value="TreeGrafter"/>
</dbReference>
<feature type="binding site" evidence="5">
    <location>
        <position position="90"/>
    </location>
    <ligand>
        <name>Mg(2+)</name>
        <dbReference type="ChEBI" id="CHEBI:18420"/>
        <label>2</label>
    </ligand>
</feature>
<dbReference type="InterPro" id="IPR020550">
    <property type="entry name" value="Inositol_monophosphatase_CS"/>
</dbReference>
<dbReference type="Gene3D" id="3.40.190.80">
    <property type="match status" value="1"/>
</dbReference>
<gene>
    <name evidence="6" type="ORF">NS355_11785</name>
</gene>
<feature type="binding site" evidence="5">
    <location>
        <position position="93"/>
    </location>
    <ligand>
        <name>Mg(2+)</name>
        <dbReference type="ChEBI" id="CHEBI:18420"/>
        <label>2</label>
    </ligand>
</feature>
<proteinExistence type="inferred from homology"/>
<protein>
    <submittedName>
        <fullName evidence="6">Inositol monophosphatase</fullName>
    </submittedName>
</protein>
<dbReference type="PANTHER" id="PTHR20854">
    <property type="entry name" value="INOSITOL MONOPHOSPHATASE"/>
    <property type="match status" value="1"/>
</dbReference>
<dbReference type="GO" id="GO:0046872">
    <property type="term" value="F:metal ion binding"/>
    <property type="evidence" value="ECO:0007669"/>
    <property type="project" value="UniProtKB-KW"/>
</dbReference>
<comment type="cofactor">
    <cofactor evidence="5">
        <name>Mg(2+)</name>
        <dbReference type="ChEBI" id="CHEBI:18420"/>
    </cofactor>
</comment>
<evidence type="ECO:0000256" key="3">
    <source>
        <dbReference type="ARBA" id="ARBA00022801"/>
    </source>
</evidence>
<dbReference type="PRINTS" id="PR00377">
    <property type="entry name" value="IMPHPHTASES"/>
</dbReference>
<evidence type="ECO:0000256" key="4">
    <source>
        <dbReference type="ARBA" id="ARBA00022842"/>
    </source>
</evidence>
<dbReference type="Pfam" id="PF00459">
    <property type="entry name" value="Inositol_P"/>
    <property type="match status" value="1"/>
</dbReference>
<keyword evidence="3" id="KW-0378">Hydrolase</keyword>
<accession>A0A147IPU4</accession>
<dbReference type="OrthoDB" id="9785695at2"/>
<keyword evidence="2 5" id="KW-0479">Metal-binding</keyword>
<comment type="caution">
    <text evidence="6">The sequence shown here is derived from an EMBL/GenBank/DDBJ whole genome shotgun (WGS) entry which is preliminary data.</text>
</comment>
<evidence type="ECO:0000256" key="2">
    <source>
        <dbReference type="ARBA" id="ARBA00022723"/>
    </source>
</evidence>
<dbReference type="EMBL" id="LDTF01000063">
    <property type="protein sequence ID" value="KTT97371.1"/>
    <property type="molecule type" value="Genomic_DNA"/>
</dbReference>
<dbReference type="Proteomes" id="UP000073923">
    <property type="component" value="Unassembled WGS sequence"/>
</dbReference>
<dbReference type="GO" id="GO:0007165">
    <property type="term" value="P:signal transduction"/>
    <property type="evidence" value="ECO:0007669"/>
    <property type="project" value="TreeGrafter"/>
</dbReference>
<sequence length="268" mass="28419">MPAAELIPPDLISAVVAAAREAAAMALARWRTDFRQWEKTPGSPVCEVDLDVDRMLYARLHALLPDAGWLSEETADKPDRLAARRVWVVDPIDGTRDYIRGREGWAVSVALVEDGVPVIGVLAAPARGELWLAQAGHGATRNGSALSAGYCHQMPGARVPVDALPKADRDLVAVFKPNSIALRIAMVAADEADLVATLRWGNEWDIAAAALIASEAGAGVADALGQPLLFNKPDPRAFGVLVTARGLLGPAVERLAPRAREVIVPVTG</sequence>
<dbReference type="GO" id="GO:0008934">
    <property type="term" value="F:inositol monophosphate 1-phosphatase activity"/>
    <property type="evidence" value="ECO:0007669"/>
    <property type="project" value="TreeGrafter"/>
</dbReference>
<keyword evidence="4 5" id="KW-0460">Magnesium</keyword>
<comment type="similarity">
    <text evidence="1">Belongs to the inositol monophosphatase superfamily.</text>
</comment>
<feature type="binding site" evidence="5">
    <location>
        <position position="72"/>
    </location>
    <ligand>
        <name>Mg(2+)</name>
        <dbReference type="ChEBI" id="CHEBI:18420"/>
        <label>1</label>
        <note>catalytic</note>
    </ligand>
</feature>